<keyword evidence="2" id="KW-1185">Reference proteome</keyword>
<comment type="caution">
    <text evidence="1">The sequence shown here is derived from an EMBL/GenBank/DDBJ whole genome shotgun (WGS) entry which is preliminary data.</text>
</comment>
<organism evidence="1 2">
    <name type="scientific">Arthrobotrys conoides</name>
    <dbReference type="NCBI Taxonomy" id="74498"/>
    <lineage>
        <taxon>Eukaryota</taxon>
        <taxon>Fungi</taxon>
        <taxon>Dikarya</taxon>
        <taxon>Ascomycota</taxon>
        <taxon>Pezizomycotina</taxon>
        <taxon>Orbiliomycetes</taxon>
        <taxon>Orbiliales</taxon>
        <taxon>Orbiliaceae</taxon>
        <taxon>Arthrobotrys</taxon>
    </lineage>
</organism>
<sequence length="185" mass="20878">MSDLTENLPLSEALGLIQEKLKETSDIVIKIQNRVSEFSVIITRLDGYFDDAEGFLKFIDNAARVINEGLALCKYLRRLIPIFGPVFLHISSAVERLRIEKTLQDVIQSVRDAIKKKGSAKISATLQKVVDENPNWRDMVNIAMHIFDFANIFRGLYECNDQVASIKNALTNVATDMSNNLKYGL</sequence>
<dbReference type="AlphaFoldDB" id="A0AAN8NHE5"/>
<evidence type="ECO:0000313" key="1">
    <source>
        <dbReference type="EMBL" id="KAK6516629.1"/>
    </source>
</evidence>
<proteinExistence type="predicted"/>
<name>A0AAN8NHE5_9PEZI</name>
<accession>A0AAN8NHE5</accession>
<protein>
    <submittedName>
        <fullName evidence="1">Uncharacterized protein</fullName>
    </submittedName>
</protein>
<evidence type="ECO:0000313" key="2">
    <source>
        <dbReference type="Proteomes" id="UP001307849"/>
    </source>
</evidence>
<gene>
    <name evidence="1" type="ORF">TWF506_006528</name>
</gene>
<dbReference type="EMBL" id="JAVHJM010000003">
    <property type="protein sequence ID" value="KAK6516629.1"/>
    <property type="molecule type" value="Genomic_DNA"/>
</dbReference>
<reference evidence="1 2" key="1">
    <citation type="submission" date="2019-10" db="EMBL/GenBank/DDBJ databases">
        <authorList>
            <person name="Palmer J.M."/>
        </authorList>
    </citation>
    <scope>NUCLEOTIDE SEQUENCE [LARGE SCALE GENOMIC DNA]</scope>
    <source>
        <strain evidence="1 2">TWF506</strain>
    </source>
</reference>
<dbReference type="Proteomes" id="UP001307849">
    <property type="component" value="Unassembled WGS sequence"/>
</dbReference>